<evidence type="ECO:0000256" key="1">
    <source>
        <dbReference type="SAM" id="MobiDB-lite"/>
    </source>
</evidence>
<feature type="compositionally biased region" description="Basic and acidic residues" evidence="1">
    <location>
        <begin position="1"/>
        <end position="14"/>
    </location>
</feature>
<proteinExistence type="predicted"/>
<dbReference type="AlphaFoldDB" id="A0A2P2Q1X4"/>
<accession>A0A2P2Q1X4</accession>
<dbReference type="EMBL" id="GGEC01080520">
    <property type="protein sequence ID" value="MBX61004.1"/>
    <property type="molecule type" value="Transcribed_RNA"/>
</dbReference>
<protein>
    <submittedName>
        <fullName evidence="2">Uncharacterized protein</fullName>
    </submittedName>
</protein>
<feature type="region of interest" description="Disordered" evidence="1">
    <location>
        <begin position="1"/>
        <end position="28"/>
    </location>
</feature>
<evidence type="ECO:0000313" key="2">
    <source>
        <dbReference type="EMBL" id="MBX61004.1"/>
    </source>
</evidence>
<organism evidence="2">
    <name type="scientific">Rhizophora mucronata</name>
    <name type="common">Asiatic mangrove</name>
    <dbReference type="NCBI Taxonomy" id="61149"/>
    <lineage>
        <taxon>Eukaryota</taxon>
        <taxon>Viridiplantae</taxon>
        <taxon>Streptophyta</taxon>
        <taxon>Embryophyta</taxon>
        <taxon>Tracheophyta</taxon>
        <taxon>Spermatophyta</taxon>
        <taxon>Magnoliopsida</taxon>
        <taxon>eudicotyledons</taxon>
        <taxon>Gunneridae</taxon>
        <taxon>Pentapetalae</taxon>
        <taxon>rosids</taxon>
        <taxon>fabids</taxon>
        <taxon>Malpighiales</taxon>
        <taxon>Rhizophoraceae</taxon>
        <taxon>Rhizophora</taxon>
    </lineage>
</organism>
<name>A0A2P2Q1X4_RHIMU</name>
<sequence>MREAKNSSFKEKTAESGSTTARVRKNRR</sequence>
<reference evidence="2" key="1">
    <citation type="submission" date="2018-02" db="EMBL/GenBank/DDBJ databases">
        <title>Rhizophora mucronata_Transcriptome.</title>
        <authorList>
            <person name="Meera S.P."/>
            <person name="Sreeshan A."/>
            <person name="Augustine A."/>
        </authorList>
    </citation>
    <scope>NUCLEOTIDE SEQUENCE</scope>
    <source>
        <tissue evidence="2">Leaf</tissue>
    </source>
</reference>